<keyword evidence="5 6" id="KW-0460">Magnesium</keyword>
<dbReference type="GO" id="GO:0000287">
    <property type="term" value="F:magnesium ion binding"/>
    <property type="evidence" value="ECO:0007669"/>
    <property type="project" value="UniProtKB-UniRule"/>
</dbReference>
<sequence>MRAPTCRISTMIIDANLATYWYVPSPFSGSASTYIGRIDLAAPQIVMPEAANALLKYMRAGQISADVLFTAIDHIPKVITTLIDDASLTESAARLALAHNHKIYDCLYLALALQRGEPLATADRRMATLARQLSIEIELVEPDP</sequence>
<dbReference type="EMBL" id="RWKW01000098">
    <property type="protein sequence ID" value="RST83925.1"/>
    <property type="molecule type" value="Genomic_DNA"/>
</dbReference>
<dbReference type="GO" id="GO:0090729">
    <property type="term" value="F:toxin activity"/>
    <property type="evidence" value="ECO:0007669"/>
    <property type="project" value="UniProtKB-KW"/>
</dbReference>
<dbReference type="GO" id="GO:0016787">
    <property type="term" value="F:hydrolase activity"/>
    <property type="evidence" value="ECO:0007669"/>
    <property type="project" value="UniProtKB-KW"/>
</dbReference>
<dbReference type="EC" id="3.1.-.-" evidence="6"/>
<organism evidence="8 9">
    <name type="scientific">Aquibium carbonis</name>
    <dbReference type="NCBI Taxonomy" id="2495581"/>
    <lineage>
        <taxon>Bacteria</taxon>
        <taxon>Pseudomonadati</taxon>
        <taxon>Pseudomonadota</taxon>
        <taxon>Alphaproteobacteria</taxon>
        <taxon>Hyphomicrobiales</taxon>
        <taxon>Phyllobacteriaceae</taxon>
        <taxon>Aquibium</taxon>
    </lineage>
</organism>
<dbReference type="GO" id="GO:0004540">
    <property type="term" value="F:RNA nuclease activity"/>
    <property type="evidence" value="ECO:0007669"/>
    <property type="project" value="InterPro"/>
</dbReference>
<dbReference type="InterPro" id="IPR029060">
    <property type="entry name" value="PIN-like_dom_sf"/>
</dbReference>
<dbReference type="InterPro" id="IPR022907">
    <property type="entry name" value="VapC_family"/>
</dbReference>
<comment type="cofactor">
    <cofactor evidence="6">
        <name>Mg(2+)</name>
        <dbReference type="ChEBI" id="CHEBI:18420"/>
    </cofactor>
</comment>
<dbReference type="CDD" id="cd09873">
    <property type="entry name" value="PIN_Pae0151-like"/>
    <property type="match status" value="1"/>
</dbReference>
<keyword evidence="1 6" id="KW-1277">Toxin-antitoxin system</keyword>
<evidence type="ECO:0000256" key="4">
    <source>
        <dbReference type="ARBA" id="ARBA00022801"/>
    </source>
</evidence>
<dbReference type="Gene3D" id="3.40.50.1010">
    <property type="entry name" value="5'-nuclease"/>
    <property type="match status" value="1"/>
</dbReference>
<dbReference type="InterPro" id="IPR051619">
    <property type="entry name" value="TypeII_TA_RNase_PINc/VapC"/>
</dbReference>
<evidence type="ECO:0000259" key="7">
    <source>
        <dbReference type="Pfam" id="PF01850"/>
    </source>
</evidence>
<evidence type="ECO:0000313" key="9">
    <source>
        <dbReference type="Proteomes" id="UP000278398"/>
    </source>
</evidence>
<dbReference type="OrthoDB" id="1524147at2"/>
<dbReference type="AlphaFoldDB" id="A0A3S0A3D6"/>
<feature type="domain" description="PIN" evidence="7">
    <location>
        <begin position="11"/>
        <end position="130"/>
    </location>
</feature>
<accession>A0A3S0A3D6</accession>
<proteinExistence type="inferred from homology"/>
<feature type="binding site" evidence="6">
    <location>
        <position position="105"/>
    </location>
    <ligand>
        <name>Mg(2+)</name>
        <dbReference type="ChEBI" id="CHEBI:18420"/>
    </ligand>
</feature>
<dbReference type="PANTHER" id="PTHR35901">
    <property type="entry name" value="RIBONUCLEASE VAPC3"/>
    <property type="match status" value="1"/>
</dbReference>
<comment type="similarity">
    <text evidence="6">Belongs to the PINc/VapC protein family.</text>
</comment>
<evidence type="ECO:0000256" key="1">
    <source>
        <dbReference type="ARBA" id="ARBA00022649"/>
    </source>
</evidence>
<evidence type="ECO:0000256" key="3">
    <source>
        <dbReference type="ARBA" id="ARBA00022723"/>
    </source>
</evidence>
<dbReference type="SUPFAM" id="SSF88723">
    <property type="entry name" value="PIN domain-like"/>
    <property type="match status" value="1"/>
</dbReference>
<keyword evidence="9" id="KW-1185">Reference proteome</keyword>
<gene>
    <name evidence="6" type="primary">vapC</name>
    <name evidence="8" type="ORF">EJC49_21600</name>
</gene>
<protein>
    <recommendedName>
        <fullName evidence="6">Ribonuclease VapC</fullName>
        <shortName evidence="6">RNase VapC</shortName>
        <ecNumber evidence="6">3.1.-.-</ecNumber>
    </recommendedName>
    <alternativeName>
        <fullName evidence="6">Toxin VapC</fullName>
    </alternativeName>
</protein>
<dbReference type="InterPro" id="IPR044153">
    <property type="entry name" value="PIN_Pae0151-like"/>
</dbReference>
<name>A0A3S0A3D6_9HYPH</name>
<reference evidence="8 9" key="1">
    <citation type="submission" date="2018-12" db="EMBL/GenBank/DDBJ databases">
        <title>Mesorhizobium carbonis sp. nov., isolated from coal mine water.</title>
        <authorList>
            <person name="Xin W."/>
            <person name="Xu Z."/>
            <person name="Xiang F."/>
            <person name="Zhang J."/>
            <person name="Xi L."/>
            <person name="Liu J."/>
        </authorList>
    </citation>
    <scope>NUCLEOTIDE SEQUENCE [LARGE SCALE GENOMIC DNA]</scope>
    <source>
        <strain evidence="8 9">B2.3</strain>
    </source>
</reference>
<dbReference type="Pfam" id="PF01850">
    <property type="entry name" value="PIN"/>
    <property type="match status" value="1"/>
</dbReference>
<keyword evidence="4 6" id="KW-0378">Hydrolase</keyword>
<dbReference type="PANTHER" id="PTHR35901:SF1">
    <property type="entry name" value="EXONUCLEASE VAPC9"/>
    <property type="match status" value="1"/>
</dbReference>
<evidence type="ECO:0000256" key="6">
    <source>
        <dbReference type="HAMAP-Rule" id="MF_00265"/>
    </source>
</evidence>
<comment type="caution">
    <text evidence="8">The sequence shown here is derived from an EMBL/GenBank/DDBJ whole genome shotgun (WGS) entry which is preliminary data.</text>
</comment>
<feature type="binding site" evidence="6">
    <location>
        <position position="14"/>
    </location>
    <ligand>
        <name>Mg(2+)</name>
        <dbReference type="ChEBI" id="CHEBI:18420"/>
    </ligand>
</feature>
<evidence type="ECO:0000256" key="2">
    <source>
        <dbReference type="ARBA" id="ARBA00022722"/>
    </source>
</evidence>
<evidence type="ECO:0000313" key="8">
    <source>
        <dbReference type="EMBL" id="RST83925.1"/>
    </source>
</evidence>
<keyword evidence="3 6" id="KW-0479">Metal-binding</keyword>
<keyword evidence="2 6" id="KW-0540">Nuclease</keyword>
<keyword evidence="6" id="KW-0800">Toxin</keyword>
<comment type="function">
    <text evidence="6">Toxic component of a toxin-antitoxin (TA) system. An RNase.</text>
</comment>
<dbReference type="InterPro" id="IPR002716">
    <property type="entry name" value="PIN_dom"/>
</dbReference>
<dbReference type="Proteomes" id="UP000278398">
    <property type="component" value="Unassembled WGS sequence"/>
</dbReference>
<dbReference type="HAMAP" id="MF_00265">
    <property type="entry name" value="VapC_Nob1"/>
    <property type="match status" value="1"/>
</dbReference>
<evidence type="ECO:0000256" key="5">
    <source>
        <dbReference type="ARBA" id="ARBA00022842"/>
    </source>
</evidence>